<dbReference type="GO" id="GO:0015833">
    <property type="term" value="P:peptide transport"/>
    <property type="evidence" value="ECO:0007669"/>
    <property type="project" value="InterPro"/>
</dbReference>
<evidence type="ECO:0000256" key="6">
    <source>
        <dbReference type="ARBA" id="ARBA00022840"/>
    </source>
</evidence>
<dbReference type="GO" id="GO:0005524">
    <property type="term" value="F:ATP binding"/>
    <property type="evidence" value="ECO:0007669"/>
    <property type="project" value="UniProtKB-KW"/>
</dbReference>
<dbReference type="FunFam" id="3.40.50.300:FF:000016">
    <property type="entry name" value="Oligopeptide ABC transporter ATP-binding component"/>
    <property type="match status" value="1"/>
</dbReference>
<comment type="caution">
    <text evidence="9">The sequence shown here is derived from an EMBL/GenBank/DDBJ whole genome shotgun (WGS) entry which is preliminary data.</text>
</comment>
<dbReference type="EMBL" id="PVUE01000005">
    <property type="protein sequence ID" value="PRZ42577.1"/>
    <property type="molecule type" value="Genomic_DNA"/>
</dbReference>
<keyword evidence="5" id="KW-0547">Nucleotide-binding</keyword>
<comment type="subcellular location">
    <subcellularLocation>
        <location evidence="1">Cell membrane</location>
        <topology evidence="1">Peripheral membrane protein</topology>
    </subcellularLocation>
</comment>
<keyword evidence="4" id="KW-1003">Cell membrane</keyword>
<protein>
    <submittedName>
        <fullName evidence="9">Peptide/nickel transport system ATP-binding protein/oligopeptide transport system ATP-binding protein</fullName>
    </submittedName>
</protein>
<evidence type="ECO:0000259" key="8">
    <source>
        <dbReference type="PROSITE" id="PS50893"/>
    </source>
</evidence>
<feature type="domain" description="ABC transporter" evidence="8">
    <location>
        <begin position="9"/>
        <end position="258"/>
    </location>
</feature>
<accession>A0A2T1A252</accession>
<dbReference type="Pfam" id="PF00005">
    <property type="entry name" value="ABC_tran"/>
    <property type="match status" value="1"/>
</dbReference>
<dbReference type="NCBIfam" id="TIGR01727">
    <property type="entry name" value="oligo_HPY"/>
    <property type="match status" value="1"/>
</dbReference>
<keyword evidence="10" id="KW-1185">Reference proteome</keyword>
<dbReference type="CDD" id="cd03257">
    <property type="entry name" value="ABC_NikE_OppD_transporters"/>
    <property type="match status" value="1"/>
</dbReference>
<dbReference type="SUPFAM" id="SSF52540">
    <property type="entry name" value="P-loop containing nucleoside triphosphate hydrolases"/>
    <property type="match status" value="1"/>
</dbReference>
<comment type="similarity">
    <text evidence="2">Belongs to the ABC transporter superfamily.</text>
</comment>
<evidence type="ECO:0000256" key="2">
    <source>
        <dbReference type="ARBA" id="ARBA00005417"/>
    </source>
</evidence>
<dbReference type="InterPro" id="IPR050388">
    <property type="entry name" value="ABC_Ni/Peptide_Import"/>
</dbReference>
<dbReference type="OrthoDB" id="3327300at2"/>
<dbReference type="Gene3D" id="3.40.50.300">
    <property type="entry name" value="P-loop containing nucleotide triphosphate hydrolases"/>
    <property type="match status" value="1"/>
</dbReference>
<dbReference type="Pfam" id="PF08352">
    <property type="entry name" value="oligo_HPY"/>
    <property type="match status" value="1"/>
</dbReference>
<dbReference type="SMART" id="SM00382">
    <property type="entry name" value="AAA"/>
    <property type="match status" value="1"/>
</dbReference>
<evidence type="ECO:0000313" key="9">
    <source>
        <dbReference type="EMBL" id="PRZ42577.1"/>
    </source>
</evidence>
<sequence>MDDARDPLIALDDVHVTFKTLAGEVEALTGVSFDIHANETVAVVGESGSGKSVTALAIMGLLDGGGVSSGQVISGGRNLAALGEKQLRKVRGSEIAMIFQDPMTCLDPLYTVGNQVVEAVRLHTDLSKKDATARAVELLGQVGIPDPDKRIKSYPHQLSGGQRQRVMIALALACKPRLLIADEPTTALDVTVEAQILQLLRDLQKEYQMAILLVTHDMGVVAEMADRVVVFYAGQVVEQGLVNEVLRDPQHPYTTALFEGIPTPHTDRSEPLTAIPGAVPSLRELPSGCRFNPRCRLAFDKCTSGDVPLFLLDGNRQSRCWLAEGDSASRPADFAVGAEAAR</sequence>
<keyword evidence="7" id="KW-0472">Membrane</keyword>
<evidence type="ECO:0000256" key="5">
    <source>
        <dbReference type="ARBA" id="ARBA00022741"/>
    </source>
</evidence>
<keyword evidence="6 9" id="KW-0067">ATP-binding</keyword>
<dbReference type="InterPro" id="IPR017871">
    <property type="entry name" value="ABC_transporter-like_CS"/>
</dbReference>
<evidence type="ECO:0000256" key="1">
    <source>
        <dbReference type="ARBA" id="ARBA00004202"/>
    </source>
</evidence>
<evidence type="ECO:0000256" key="7">
    <source>
        <dbReference type="ARBA" id="ARBA00023136"/>
    </source>
</evidence>
<keyword evidence="3" id="KW-0813">Transport</keyword>
<evidence type="ECO:0000256" key="4">
    <source>
        <dbReference type="ARBA" id="ARBA00022475"/>
    </source>
</evidence>
<dbReference type="Proteomes" id="UP000237752">
    <property type="component" value="Unassembled WGS sequence"/>
</dbReference>
<dbReference type="PANTHER" id="PTHR43297:SF2">
    <property type="entry name" value="DIPEPTIDE TRANSPORT ATP-BINDING PROTEIN DPPD"/>
    <property type="match status" value="1"/>
</dbReference>
<dbReference type="PROSITE" id="PS50893">
    <property type="entry name" value="ABC_TRANSPORTER_2"/>
    <property type="match status" value="1"/>
</dbReference>
<dbReference type="InterPro" id="IPR027417">
    <property type="entry name" value="P-loop_NTPase"/>
</dbReference>
<reference evidence="9 10" key="1">
    <citation type="submission" date="2018-03" db="EMBL/GenBank/DDBJ databases">
        <title>Genomic Encyclopedia of Archaeal and Bacterial Type Strains, Phase II (KMG-II): from individual species to whole genera.</title>
        <authorList>
            <person name="Goeker M."/>
        </authorList>
    </citation>
    <scope>NUCLEOTIDE SEQUENCE [LARGE SCALE GENOMIC DNA]</scope>
    <source>
        <strain evidence="9 10">DSM 100065</strain>
    </source>
</reference>
<dbReference type="RefSeq" id="WP_106348600.1">
    <property type="nucleotide sequence ID" value="NZ_PVUE01000005.1"/>
</dbReference>
<evidence type="ECO:0000256" key="3">
    <source>
        <dbReference type="ARBA" id="ARBA00022448"/>
    </source>
</evidence>
<dbReference type="PROSITE" id="PS00211">
    <property type="entry name" value="ABC_TRANSPORTER_1"/>
    <property type="match status" value="1"/>
</dbReference>
<dbReference type="PANTHER" id="PTHR43297">
    <property type="entry name" value="OLIGOPEPTIDE TRANSPORT ATP-BINDING PROTEIN APPD"/>
    <property type="match status" value="1"/>
</dbReference>
<dbReference type="GO" id="GO:0005886">
    <property type="term" value="C:plasma membrane"/>
    <property type="evidence" value="ECO:0007669"/>
    <property type="project" value="UniProtKB-SubCell"/>
</dbReference>
<dbReference type="InterPro" id="IPR003439">
    <property type="entry name" value="ABC_transporter-like_ATP-bd"/>
</dbReference>
<dbReference type="AlphaFoldDB" id="A0A2T1A252"/>
<name>A0A2T1A252_9ACTN</name>
<gene>
    <name evidence="9" type="ORF">CLV47_105199</name>
</gene>
<evidence type="ECO:0000313" key="10">
    <source>
        <dbReference type="Proteomes" id="UP000237752"/>
    </source>
</evidence>
<proteinExistence type="inferred from homology"/>
<dbReference type="InterPro" id="IPR013563">
    <property type="entry name" value="Oligopep_ABC_C"/>
</dbReference>
<dbReference type="InterPro" id="IPR003593">
    <property type="entry name" value="AAA+_ATPase"/>
</dbReference>
<dbReference type="GO" id="GO:0016887">
    <property type="term" value="F:ATP hydrolysis activity"/>
    <property type="evidence" value="ECO:0007669"/>
    <property type="project" value="InterPro"/>
</dbReference>
<organism evidence="9 10">
    <name type="scientific">Antricoccus suffuscus</name>
    <dbReference type="NCBI Taxonomy" id="1629062"/>
    <lineage>
        <taxon>Bacteria</taxon>
        <taxon>Bacillati</taxon>
        <taxon>Actinomycetota</taxon>
        <taxon>Actinomycetes</taxon>
        <taxon>Geodermatophilales</taxon>
        <taxon>Antricoccaceae</taxon>
        <taxon>Antricoccus</taxon>
    </lineage>
</organism>